<dbReference type="Proteomes" id="UP000315369">
    <property type="component" value="Unassembled WGS sequence"/>
</dbReference>
<organism evidence="2 3">
    <name type="scientific">Myxococcus llanfairpwllgwyngyllgogerychwyrndrobwllllantysiliogogogochensis</name>
    <dbReference type="NCBI Taxonomy" id="2590453"/>
    <lineage>
        <taxon>Bacteria</taxon>
        <taxon>Pseudomonadati</taxon>
        <taxon>Myxococcota</taxon>
        <taxon>Myxococcia</taxon>
        <taxon>Myxococcales</taxon>
        <taxon>Cystobacterineae</taxon>
        <taxon>Myxococcaceae</taxon>
        <taxon>Myxococcus</taxon>
    </lineage>
</organism>
<evidence type="ECO:0000313" key="3">
    <source>
        <dbReference type="Proteomes" id="UP000315369"/>
    </source>
</evidence>
<gene>
    <name evidence="2" type="ORF">FJV41_33580</name>
</gene>
<keyword evidence="1" id="KW-0732">Signal</keyword>
<dbReference type="AlphaFoldDB" id="A0A540WRA7"/>
<feature type="signal peptide" evidence="1">
    <location>
        <begin position="1"/>
        <end position="20"/>
    </location>
</feature>
<feature type="chain" id="PRO_5021916699" description="Lipoprotein" evidence="1">
    <location>
        <begin position="21"/>
        <end position="108"/>
    </location>
</feature>
<evidence type="ECO:0008006" key="4">
    <source>
        <dbReference type="Google" id="ProtNLM"/>
    </source>
</evidence>
<sequence length="108" mass="11374">MKKFMIALAALLGVAGLVMAVPAILQWREDWQNDDRGLEPGGLLGFGIPAKPLPGQDTPPCTGGSLGINGGCWEKVELWLRDCGSVGYVHEGGCYVPAKTAQTRVPPG</sequence>
<comment type="caution">
    <text evidence="2">The sequence shown here is derived from an EMBL/GenBank/DDBJ whole genome shotgun (WGS) entry which is preliminary data.</text>
</comment>
<accession>A0A540WRA7</accession>
<keyword evidence="3" id="KW-1185">Reference proteome</keyword>
<name>A0A540WRA7_9BACT</name>
<protein>
    <recommendedName>
        <fullName evidence="4">Lipoprotein</fullName>
    </recommendedName>
</protein>
<evidence type="ECO:0000313" key="2">
    <source>
        <dbReference type="EMBL" id="TQF11566.1"/>
    </source>
</evidence>
<reference evidence="2 3" key="1">
    <citation type="submission" date="2019-06" db="EMBL/GenBank/DDBJ databases">
        <authorList>
            <person name="Livingstone P."/>
            <person name="Whitworth D."/>
        </authorList>
    </citation>
    <scope>NUCLEOTIDE SEQUENCE [LARGE SCALE GENOMIC DNA]</scope>
    <source>
        <strain evidence="2 3">AM401</strain>
    </source>
</reference>
<dbReference type="OrthoDB" id="5504993at2"/>
<evidence type="ECO:0000256" key="1">
    <source>
        <dbReference type="SAM" id="SignalP"/>
    </source>
</evidence>
<proteinExistence type="predicted"/>
<dbReference type="EMBL" id="VIFM01000181">
    <property type="protein sequence ID" value="TQF11566.1"/>
    <property type="molecule type" value="Genomic_DNA"/>
</dbReference>
<dbReference type="RefSeq" id="WP_141646681.1">
    <property type="nucleotide sequence ID" value="NZ_VIFM01000181.1"/>
</dbReference>